<evidence type="ECO:0000313" key="2">
    <source>
        <dbReference type="EMBL" id="GAA4089442.1"/>
    </source>
</evidence>
<organism evidence="2 3">
    <name type="scientific">Actinomadura miaoliensis</name>
    <dbReference type="NCBI Taxonomy" id="430685"/>
    <lineage>
        <taxon>Bacteria</taxon>
        <taxon>Bacillati</taxon>
        <taxon>Actinomycetota</taxon>
        <taxon>Actinomycetes</taxon>
        <taxon>Streptosporangiales</taxon>
        <taxon>Thermomonosporaceae</taxon>
        <taxon>Actinomadura</taxon>
    </lineage>
</organism>
<dbReference type="SUPFAM" id="SSF160631">
    <property type="entry name" value="SMI1/KNR4-like"/>
    <property type="match status" value="1"/>
</dbReference>
<dbReference type="EMBL" id="BAAAZG010000044">
    <property type="protein sequence ID" value="GAA4089442.1"/>
    <property type="molecule type" value="Genomic_DNA"/>
</dbReference>
<keyword evidence="3" id="KW-1185">Reference proteome</keyword>
<sequence>MNASPSPREVGRPWDIVPTVTPSDWSDVGERLARLAADTDAGNVFGAESHGWRLEPPLSAAEIREIEEQLRVELPGEYRSFLLEAGRGGAGPAYGLFPVRRVDGRWRWEGDGADLTDLDTLADPFPHTEAFNPADALPDPPDEEDYSSLEAFNAAEDAYWEKHDEVVYRPEHSIGLLYLCHLGCANREALVVSGPARGQMWADDTADGCGFRPLLDTDGTPMGFARWYRQWLDNAEAQLSHGLDRPASQVEA</sequence>
<dbReference type="InterPro" id="IPR037883">
    <property type="entry name" value="Knr4/Smi1-like_sf"/>
</dbReference>
<proteinExistence type="predicted"/>
<dbReference type="Proteomes" id="UP001500683">
    <property type="component" value="Unassembled WGS sequence"/>
</dbReference>
<evidence type="ECO:0000259" key="1">
    <source>
        <dbReference type="SMART" id="SM00860"/>
    </source>
</evidence>
<feature type="domain" description="Knr4/Smi1-like" evidence="1">
    <location>
        <begin position="57"/>
        <end position="230"/>
    </location>
</feature>
<evidence type="ECO:0000313" key="3">
    <source>
        <dbReference type="Proteomes" id="UP001500683"/>
    </source>
</evidence>
<accession>A0ABP7WJ44</accession>
<protein>
    <submittedName>
        <fullName evidence="2">SMI1/KNR4 family protein</fullName>
    </submittedName>
</protein>
<gene>
    <name evidence="2" type="ORF">GCM10022214_57630</name>
</gene>
<dbReference type="InterPro" id="IPR018958">
    <property type="entry name" value="Knr4/Smi1-like_dom"/>
</dbReference>
<comment type="caution">
    <text evidence="2">The sequence shown here is derived from an EMBL/GenBank/DDBJ whole genome shotgun (WGS) entry which is preliminary data.</text>
</comment>
<dbReference type="Pfam" id="PF09346">
    <property type="entry name" value="SMI1_KNR4"/>
    <property type="match status" value="1"/>
</dbReference>
<name>A0ABP7WJ44_9ACTN</name>
<dbReference type="Gene3D" id="3.40.1580.10">
    <property type="entry name" value="SMI1/KNR4-like"/>
    <property type="match status" value="1"/>
</dbReference>
<dbReference type="SMART" id="SM00860">
    <property type="entry name" value="SMI1_KNR4"/>
    <property type="match status" value="1"/>
</dbReference>
<reference evidence="3" key="1">
    <citation type="journal article" date="2019" name="Int. J. Syst. Evol. Microbiol.">
        <title>The Global Catalogue of Microorganisms (GCM) 10K type strain sequencing project: providing services to taxonomists for standard genome sequencing and annotation.</title>
        <authorList>
            <consortium name="The Broad Institute Genomics Platform"/>
            <consortium name="The Broad Institute Genome Sequencing Center for Infectious Disease"/>
            <person name="Wu L."/>
            <person name="Ma J."/>
        </authorList>
    </citation>
    <scope>NUCLEOTIDE SEQUENCE [LARGE SCALE GENOMIC DNA]</scope>
    <source>
        <strain evidence="3">JCM 16702</strain>
    </source>
</reference>